<proteinExistence type="predicted"/>
<dbReference type="InterPro" id="IPR018697">
    <property type="entry name" value="DUF2199"/>
</dbReference>
<protein>
    <recommendedName>
        <fullName evidence="3">DUF2199 domain-containing protein</fullName>
    </recommendedName>
</protein>
<dbReference type="Pfam" id="PF09965">
    <property type="entry name" value="DUF2199"/>
    <property type="match status" value="1"/>
</dbReference>
<evidence type="ECO:0008006" key="3">
    <source>
        <dbReference type="Google" id="ProtNLM"/>
    </source>
</evidence>
<dbReference type="EMBL" id="JACHLK010000002">
    <property type="protein sequence ID" value="MBB6558298.1"/>
    <property type="molecule type" value="Genomic_DNA"/>
</dbReference>
<keyword evidence="2" id="KW-1185">Reference proteome</keyword>
<dbReference type="AlphaFoldDB" id="A0A7X0U7U4"/>
<sequence>MASVCGDCGKVHGEISRYFMWRIPQLGMDAAAKLVAEGDYMCRVGNTRYFISCELALAFTDGDEKPLGFIGWVEVSAAAYAAYQHYRAAEETLPPMEAWMDGRLANPIPGVDDSLGTAVRFEVVCGDPTPYITWVQPGTALAARVQEGATVAFWHKAAGLA</sequence>
<name>A0A7X0U7U4_9BURK</name>
<evidence type="ECO:0000313" key="2">
    <source>
        <dbReference type="Proteomes" id="UP000575083"/>
    </source>
</evidence>
<dbReference type="RefSeq" id="WP_184855752.1">
    <property type="nucleotide sequence ID" value="NZ_JACHLK010000002.1"/>
</dbReference>
<accession>A0A7X0U7U4</accession>
<reference evidence="1 2" key="1">
    <citation type="submission" date="2020-08" db="EMBL/GenBank/DDBJ databases">
        <title>Functional genomics of gut bacteria from endangered species of beetles.</title>
        <authorList>
            <person name="Carlos-Shanley C."/>
        </authorList>
    </citation>
    <scope>NUCLEOTIDE SEQUENCE [LARGE SCALE GENOMIC DNA]</scope>
    <source>
        <strain evidence="1 2">S00198</strain>
    </source>
</reference>
<dbReference type="Proteomes" id="UP000575083">
    <property type="component" value="Unassembled WGS sequence"/>
</dbReference>
<gene>
    <name evidence="1" type="ORF">HNP48_000962</name>
</gene>
<comment type="caution">
    <text evidence="1">The sequence shown here is derived from an EMBL/GenBank/DDBJ whole genome shotgun (WGS) entry which is preliminary data.</text>
</comment>
<organism evidence="1 2">
    <name type="scientific">Acidovorax soli</name>
    <dbReference type="NCBI Taxonomy" id="592050"/>
    <lineage>
        <taxon>Bacteria</taxon>
        <taxon>Pseudomonadati</taxon>
        <taxon>Pseudomonadota</taxon>
        <taxon>Betaproteobacteria</taxon>
        <taxon>Burkholderiales</taxon>
        <taxon>Comamonadaceae</taxon>
        <taxon>Acidovorax</taxon>
    </lineage>
</organism>
<evidence type="ECO:0000313" key="1">
    <source>
        <dbReference type="EMBL" id="MBB6558298.1"/>
    </source>
</evidence>